<dbReference type="Proteomes" id="UP000024547">
    <property type="component" value="Unassembled WGS sequence"/>
</dbReference>
<feature type="transmembrane region" description="Helical" evidence="2">
    <location>
        <begin position="72"/>
        <end position="94"/>
    </location>
</feature>
<reference evidence="4 7" key="2">
    <citation type="journal article" date="2018" name="Nat. Biotechnol.">
        <title>A standardized bacterial taxonomy based on genome phylogeny substantially revises the tree of life.</title>
        <authorList>
            <person name="Parks D.H."/>
            <person name="Chuvochina M."/>
            <person name="Waite D.W."/>
            <person name="Rinke C."/>
            <person name="Skarshewski A."/>
            <person name="Chaumeil P.A."/>
            <person name="Hugenholtz P."/>
        </authorList>
    </citation>
    <scope>NUCLEOTIDE SEQUENCE [LARGE SCALE GENOMIC DNA]</scope>
    <source>
        <strain evidence="4">UBA8557</strain>
    </source>
</reference>
<keyword evidence="2" id="KW-1133">Transmembrane helix</keyword>
<protein>
    <recommendedName>
        <fullName evidence="3">Zinc finger/thioredoxin putative domain-containing protein</fullName>
    </recommendedName>
</protein>
<accession>A0A059ED36</accession>
<feature type="domain" description="Zinc finger/thioredoxin putative" evidence="3">
    <location>
        <begin position="1"/>
        <end position="36"/>
    </location>
</feature>
<keyword evidence="6" id="KW-1185">Reference proteome</keyword>
<reference evidence="5 6" key="1">
    <citation type="journal article" date="2014" name="Antonie Van Leeuwenhoek">
        <title>Hyphomonas beringensis sp. nov. and Hyphomonas chukchiensis sp. nov., isolated from surface seawater of the Bering Sea and Chukchi Sea.</title>
        <authorList>
            <person name="Li C."/>
            <person name="Lai Q."/>
            <person name="Li G."/>
            <person name="Dong C."/>
            <person name="Wang J."/>
            <person name="Liao Y."/>
            <person name="Shao Z."/>
        </authorList>
    </citation>
    <scope>NUCLEOTIDE SEQUENCE [LARGE SCALE GENOMIC DNA]</scope>
    <source>
        <strain evidence="5 6">22II1-22F38</strain>
    </source>
</reference>
<dbReference type="InterPro" id="IPR047676">
    <property type="entry name" value="FxLYD_dom"/>
</dbReference>
<keyword evidence="2" id="KW-0812">Transmembrane</keyword>
<dbReference type="Proteomes" id="UP000259173">
    <property type="component" value="Unassembled WGS sequence"/>
</dbReference>
<dbReference type="OrthoDB" id="7159357at2"/>
<dbReference type="STRING" id="1280948.HY36_03260"/>
<dbReference type="NCBIfam" id="TIGR02098">
    <property type="entry name" value="MJ0042_CXXC"/>
    <property type="match status" value="1"/>
</dbReference>
<keyword evidence="2" id="KW-0472">Membrane</keyword>
<dbReference type="NCBIfam" id="NF038353">
    <property type="entry name" value="FxLYD_dom"/>
    <property type="match status" value="1"/>
</dbReference>
<dbReference type="InterPro" id="IPR011723">
    <property type="entry name" value="Znf/thioredoxin_put"/>
</dbReference>
<sequence length="238" mass="26130">MILTCPHCETQYFADDSTIGESGRTVKCAACGGSWFVEPKNLDETVRRTPAAAHEIYREKVRAQRRRRSRTAALLSWLITAAIFFALGVGAIVYRNEVVKLWPEAGSAYKQIGFKVNRFGLEFEDIERSRTFNDTIPIVTVSGKALNVSHSTVDSPAVRVDLKDEIGLVVATTYGRISPAQLGAGESGSFRVVVEQAPMESFEIELKFVDLSEIPAEAPEPDMPSEPANSAEMDAAEE</sequence>
<dbReference type="RefSeq" id="WP_035548022.1">
    <property type="nucleotide sequence ID" value="NZ_AWFH01000001.1"/>
</dbReference>
<comment type="caution">
    <text evidence="5">The sequence shown here is derived from an EMBL/GenBank/DDBJ whole genome shotgun (WGS) entry which is preliminary data.</text>
</comment>
<evidence type="ECO:0000313" key="6">
    <source>
        <dbReference type="Proteomes" id="UP000024547"/>
    </source>
</evidence>
<evidence type="ECO:0000313" key="5">
    <source>
        <dbReference type="EMBL" id="KCZ65422.1"/>
    </source>
</evidence>
<dbReference type="eggNOG" id="ENOG5032ZVA">
    <property type="taxonomic scope" value="Bacteria"/>
</dbReference>
<name>A0A059ED36_9PROT</name>
<evidence type="ECO:0000313" key="7">
    <source>
        <dbReference type="Proteomes" id="UP000259173"/>
    </source>
</evidence>
<evidence type="ECO:0000256" key="2">
    <source>
        <dbReference type="SAM" id="Phobius"/>
    </source>
</evidence>
<evidence type="ECO:0000259" key="3">
    <source>
        <dbReference type="Pfam" id="PF13717"/>
    </source>
</evidence>
<dbReference type="EMBL" id="AWFH01000001">
    <property type="protein sequence ID" value="KCZ65422.1"/>
    <property type="molecule type" value="Genomic_DNA"/>
</dbReference>
<dbReference type="PATRIC" id="fig|1280948.3.peg.647"/>
<evidence type="ECO:0000256" key="1">
    <source>
        <dbReference type="SAM" id="MobiDB-lite"/>
    </source>
</evidence>
<dbReference type="AlphaFoldDB" id="A0A059ED36"/>
<dbReference type="Pfam" id="PF13717">
    <property type="entry name" value="Zn_ribbon_4"/>
    <property type="match status" value="1"/>
</dbReference>
<organism evidence="5 6">
    <name type="scientific">Hyphomonas atlantica</name>
    <dbReference type="NCBI Taxonomy" id="1280948"/>
    <lineage>
        <taxon>Bacteria</taxon>
        <taxon>Pseudomonadati</taxon>
        <taxon>Pseudomonadota</taxon>
        <taxon>Alphaproteobacteria</taxon>
        <taxon>Hyphomonadales</taxon>
        <taxon>Hyphomonadaceae</taxon>
        <taxon>Hyphomonas</taxon>
    </lineage>
</organism>
<proteinExistence type="predicted"/>
<gene>
    <name evidence="4" type="ORF">DCG65_09575</name>
    <name evidence="5" type="ORF">HY36_03260</name>
</gene>
<feature type="region of interest" description="Disordered" evidence="1">
    <location>
        <begin position="213"/>
        <end position="238"/>
    </location>
</feature>
<evidence type="ECO:0000313" key="4">
    <source>
        <dbReference type="EMBL" id="HAE94800.1"/>
    </source>
</evidence>
<dbReference type="EMBL" id="DMBR01000289">
    <property type="protein sequence ID" value="HAE94800.1"/>
    <property type="molecule type" value="Genomic_DNA"/>
</dbReference>